<dbReference type="OrthoDB" id="429932at2759"/>
<dbReference type="InterPro" id="IPR042120">
    <property type="entry name" value="MutL_C_dimsub"/>
</dbReference>
<evidence type="ECO:0000256" key="1">
    <source>
        <dbReference type="SAM" id="MobiDB-lite"/>
    </source>
</evidence>
<dbReference type="SUPFAM" id="SSF118116">
    <property type="entry name" value="DNA mismatch repair protein MutL"/>
    <property type="match status" value="1"/>
</dbReference>
<feature type="domain" description="MutL C-terminal dimerisation" evidence="2">
    <location>
        <begin position="253"/>
        <end position="470"/>
    </location>
</feature>
<dbReference type="InterPro" id="IPR038973">
    <property type="entry name" value="MutL/Mlh/Pms-like"/>
</dbReference>
<dbReference type="Proteomes" id="UP000298061">
    <property type="component" value="Unassembled WGS sequence"/>
</dbReference>
<feature type="region of interest" description="Disordered" evidence="1">
    <location>
        <begin position="118"/>
        <end position="150"/>
    </location>
</feature>
<evidence type="ECO:0000313" key="3">
    <source>
        <dbReference type="EMBL" id="TFY81676.1"/>
    </source>
</evidence>
<name>A0A4Z0A3S4_9AGAM</name>
<proteinExistence type="predicted"/>
<dbReference type="PANTHER" id="PTHR10073">
    <property type="entry name" value="DNA MISMATCH REPAIR PROTEIN MLH, PMS, MUTL"/>
    <property type="match status" value="1"/>
</dbReference>
<dbReference type="GO" id="GO:0016887">
    <property type="term" value="F:ATP hydrolysis activity"/>
    <property type="evidence" value="ECO:0007669"/>
    <property type="project" value="InterPro"/>
</dbReference>
<comment type="caution">
    <text evidence="3">The sequence shown here is derived from an EMBL/GenBank/DDBJ whole genome shotgun (WGS) entry which is preliminary data.</text>
</comment>
<sequence>MRCPWSRLTKVTKAPSILSSFRHIHGRALAQHVDEIDIPEDELRLRGFISLEGAHSKLYQYLYVNHHPLAPCHLHGIIDSNFAASTFGKHTSESVGITEEESQIIWTDPDTRTTYVVDPRTGNSYLRGSAPGKEDDNSQEESRPSAKSIGRRTLVDTTWLKKSKGPGGLINEETTPQWILDALKVNQTYMPTERTIPSVPLNIPREVPTAEAGPSQASRRGERSRFFDACASTSHEENLVGRFGREDLRRAKVISQLDRKFIVCTIDEPGDELSDSESNSEGRCASSMRRTSRRRALVLIDQHAASERVRVERFLKELCLGFFDTSPNSVHCVDVKPPKPVLLTQKEVEILRTNTDLTSVLKRWGFDFIETASHDPGGSSDDMYEQVFVKNVPMVVKEKILIGNELAELLKSFIASFESDSLPGLASASTVSEQDDPFWWQKALRWCPRELLDLVNSRACRGAIMFNDTLGLDQCERLIRQLSETALPFQCAHGRPSLAPLANTAFEGARGYRGCRVDWERFTRK</sequence>
<dbReference type="EMBL" id="SFCI01000185">
    <property type="protein sequence ID" value="TFY81676.1"/>
    <property type="molecule type" value="Genomic_DNA"/>
</dbReference>
<dbReference type="InterPro" id="IPR014721">
    <property type="entry name" value="Ribsml_uS5_D2-typ_fold_subgr"/>
</dbReference>
<dbReference type="InterPro" id="IPR014790">
    <property type="entry name" value="MutL_C"/>
</dbReference>
<protein>
    <recommendedName>
        <fullName evidence="2">MutL C-terminal dimerisation domain-containing protein</fullName>
    </recommendedName>
</protein>
<dbReference type="Gene3D" id="3.30.1370.100">
    <property type="entry name" value="MutL, C-terminal domain, regulatory subdomain"/>
    <property type="match status" value="1"/>
</dbReference>
<dbReference type="Gene3D" id="3.30.1540.20">
    <property type="entry name" value="MutL, C-terminal domain, dimerisation subdomain"/>
    <property type="match status" value="1"/>
</dbReference>
<dbReference type="InterPro" id="IPR042121">
    <property type="entry name" value="MutL_C_regsub"/>
</dbReference>
<dbReference type="AlphaFoldDB" id="A0A4Z0A3S4"/>
<dbReference type="SMART" id="SM00853">
    <property type="entry name" value="MutL_C"/>
    <property type="match status" value="1"/>
</dbReference>
<reference evidence="3 4" key="1">
    <citation type="submission" date="2019-02" db="EMBL/GenBank/DDBJ databases">
        <title>Genome sequencing of the rare red list fungi Hericium alpestre (H. flagellum).</title>
        <authorList>
            <person name="Buettner E."/>
            <person name="Kellner H."/>
        </authorList>
    </citation>
    <scope>NUCLEOTIDE SEQUENCE [LARGE SCALE GENOMIC DNA]</scope>
    <source>
        <strain evidence="3 4">DSM 108284</strain>
    </source>
</reference>
<evidence type="ECO:0000259" key="2">
    <source>
        <dbReference type="SMART" id="SM00853"/>
    </source>
</evidence>
<keyword evidence="4" id="KW-1185">Reference proteome</keyword>
<dbReference type="PANTHER" id="PTHR10073:SF47">
    <property type="entry name" value="DNA MISMATCH REPAIR PROTEIN MLH3"/>
    <property type="match status" value="1"/>
</dbReference>
<dbReference type="GO" id="GO:0006298">
    <property type="term" value="P:mismatch repair"/>
    <property type="evidence" value="ECO:0007669"/>
    <property type="project" value="InterPro"/>
</dbReference>
<dbReference type="GO" id="GO:0032300">
    <property type="term" value="C:mismatch repair complex"/>
    <property type="evidence" value="ECO:0007669"/>
    <property type="project" value="InterPro"/>
</dbReference>
<dbReference type="STRING" id="135208.A0A4Z0A3S4"/>
<dbReference type="Gene3D" id="3.30.230.10">
    <property type="match status" value="1"/>
</dbReference>
<accession>A0A4Z0A3S4</accession>
<dbReference type="GO" id="GO:0005524">
    <property type="term" value="F:ATP binding"/>
    <property type="evidence" value="ECO:0007669"/>
    <property type="project" value="InterPro"/>
</dbReference>
<dbReference type="InterPro" id="IPR037198">
    <property type="entry name" value="MutL_C_sf"/>
</dbReference>
<organism evidence="3 4">
    <name type="scientific">Hericium alpestre</name>
    <dbReference type="NCBI Taxonomy" id="135208"/>
    <lineage>
        <taxon>Eukaryota</taxon>
        <taxon>Fungi</taxon>
        <taxon>Dikarya</taxon>
        <taxon>Basidiomycota</taxon>
        <taxon>Agaricomycotina</taxon>
        <taxon>Agaricomycetes</taxon>
        <taxon>Russulales</taxon>
        <taxon>Hericiaceae</taxon>
        <taxon>Hericium</taxon>
    </lineage>
</organism>
<evidence type="ECO:0000313" key="4">
    <source>
        <dbReference type="Proteomes" id="UP000298061"/>
    </source>
</evidence>
<dbReference type="GO" id="GO:0140664">
    <property type="term" value="F:ATP-dependent DNA damage sensor activity"/>
    <property type="evidence" value="ECO:0007669"/>
    <property type="project" value="InterPro"/>
</dbReference>
<feature type="compositionally biased region" description="Basic and acidic residues" evidence="1">
    <location>
        <begin position="132"/>
        <end position="144"/>
    </location>
</feature>
<gene>
    <name evidence="3" type="ORF">EWM64_g2339</name>
</gene>